<dbReference type="GO" id="GO:0005634">
    <property type="term" value="C:nucleus"/>
    <property type="evidence" value="ECO:0007669"/>
    <property type="project" value="UniProtKB-ARBA"/>
</dbReference>
<dbReference type="InterPro" id="IPR050234">
    <property type="entry name" value="Nuclear_hormone_rcpt_NR1"/>
</dbReference>
<dbReference type="PRINTS" id="PR00546">
    <property type="entry name" value="THYROIDHORMR"/>
</dbReference>
<sequence>MGDELPILKGILNGVVNYHNAPVRFGRVPKREKARILAAMQQSSNSRSAEKAVAAELEDESALFSTVVRAHLDTCDFTRDKVEPMLARAREQPSYTACPPTLTCPLNPNPVPLSGQQELLQDFSKRFSPAIRGVVEFAKKIPGFLHLAQDDQVTLLKAGVFEVLLVRLACLFDSHTNSMVCLNGQVLKRESVHNSSNARFLMDSMFDFAERLNALRLSDAEIALFCSIVVVAPDRPGLRNTELVERMHSKLKQALQVVVSQNHPGQMHIVHDLMKKVPDLRTLNTLHSEKLLAFKMTEQQQQLNSHSQHNGSSSNMWGMMCGEADDSSSKSPAGSSSWSSASDVTMDEVVKSPLGSVSSSESVCSGEVASLTDSPYPASHHGSHHSHHHSSHASSAPLLAATLAGTLGGSGCPMRHRANSGSTSGDDDPQHHALSLSAALASGRPLVQPHHRFPRKLDSPSDSGIESGTEKLDKLGAHSAPTSVCSSPRSSLEDKDEHSHPSHVEDMPVLKRVLQAPPLCDTNSLMDEAYKPHKKFRALRHKDSAEAEPMVVASPSPAPVHTASPSPAPQAPSLTSSLSSTHSTLARSLMEGPRMTAEQLKRTDIIHNYIMAGHGDYPHYIPPATQRWQPSASATSGVITSAASASASTSPFPYSALAPNSTSSPSPPPSQPGAELSRIYLSRSPACSPSSTAHGAHASHLTAALAGHSPKLVELQVGIAANSQPLNLSKKSPSPSPRPLSAPQPAPHKVVSLEA</sequence>
<evidence type="ECO:0000259" key="11">
    <source>
        <dbReference type="PROSITE" id="PS51843"/>
    </source>
</evidence>
<feature type="region of interest" description="Disordered" evidence="10">
    <location>
        <begin position="547"/>
        <end position="594"/>
    </location>
</feature>
<dbReference type="GO" id="GO:0009755">
    <property type="term" value="P:hormone-mediated signaling pathway"/>
    <property type="evidence" value="ECO:0007669"/>
    <property type="project" value="TreeGrafter"/>
</dbReference>
<keyword evidence="5" id="KW-0805">Transcription regulation</keyword>
<keyword evidence="3" id="KW-0863">Zinc-finger</keyword>
<name>A0AAE1H3M9_9NEOP</name>
<evidence type="ECO:0000256" key="3">
    <source>
        <dbReference type="ARBA" id="ARBA00022771"/>
    </source>
</evidence>
<dbReference type="GO" id="GO:0045944">
    <property type="term" value="P:positive regulation of transcription by RNA polymerase II"/>
    <property type="evidence" value="ECO:0007669"/>
    <property type="project" value="TreeGrafter"/>
</dbReference>
<evidence type="ECO:0000256" key="5">
    <source>
        <dbReference type="ARBA" id="ARBA00023015"/>
    </source>
</evidence>
<feature type="compositionally biased region" description="Low complexity" evidence="10">
    <location>
        <begin position="351"/>
        <end position="370"/>
    </location>
</feature>
<dbReference type="GO" id="GO:0035075">
    <property type="term" value="P:response to ecdysone"/>
    <property type="evidence" value="ECO:0007669"/>
    <property type="project" value="UniProtKB-ARBA"/>
</dbReference>
<evidence type="ECO:0000256" key="8">
    <source>
        <dbReference type="ARBA" id="ARBA00023170"/>
    </source>
</evidence>
<evidence type="ECO:0000256" key="4">
    <source>
        <dbReference type="ARBA" id="ARBA00022833"/>
    </source>
</evidence>
<dbReference type="InterPro" id="IPR035500">
    <property type="entry name" value="NHR-like_dom_sf"/>
</dbReference>
<dbReference type="InterPro" id="IPR001723">
    <property type="entry name" value="Nuclear_hrmn_rcpt"/>
</dbReference>
<feature type="compositionally biased region" description="Basic residues" evidence="10">
    <location>
        <begin position="381"/>
        <end position="391"/>
    </location>
</feature>
<feature type="compositionally biased region" description="Low complexity" evidence="10">
    <location>
        <begin position="549"/>
        <end position="589"/>
    </location>
</feature>
<feature type="compositionally biased region" description="Basic and acidic residues" evidence="10">
    <location>
        <begin position="491"/>
        <end position="504"/>
    </location>
</feature>
<dbReference type="GO" id="GO:0008270">
    <property type="term" value="F:zinc ion binding"/>
    <property type="evidence" value="ECO:0007669"/>
    <property type="project" value="UniProtKB-KW"/>
</dbReference>
<comment type="caution">
    <text evidence="12">The sequence shown here is derived from an EMBL/GenBank/DDBJ whole genome shotgun (WGS) entry which is preliminary data.</text>
</comment>
<evidence type="ECO:0000256" key="2">
    <source>
        <dbReference type="ARBA" id="ARBA00022723"/>
    </source>
</evidence>
<feature type="compositionally biased region" description="Polar residues" evidence="10">
    <location>
        <begin position="480"/>
        <end position="490"/>
    </location>
</feature>
<dbReference type="GO" id="GO:0030154">
    <property type="term" value="P:cell differentiation"/>
    <property type="evidence" value="ECO:0007669"/>
    <property type="project" value="TreeGrafter"/>
</dbReference>
<evidence type="ECO:0000256" key="1">
    <source>
        <dbReference type="ARBA" id="ARBA00008092"/>
    </source>
</evidence>
<evidence type="ECO:0000256" key="9">
    <source>
        <dbReference type="ARBA" id="ARBA00023242"/>
    </source>
</evidence>
<dbReference type="GO" id="GO:0000122">
    <property type="term" value="P:negative regulation of transcription by RNA polymerase II"/>
    <property type="evidence" value="ECO:0007669"/>
    <property type="project" value="TreeGrafter"/>
</dbReference>
<feature type="region of interest" description="Disordered" evidence="10">
    <location>
        <begin position="656"/>
        <end position="675"/>
    </location>
</feature>
<dbReference type="InterPro" id="IPR000536">
    <property type="entry name" value="Nucl_hrmn_rcpt_lig-bd"/>
</dbReference>
<dbReference type="GO" id="GO:0000978">
    <property type="term" value="F:RNA polymerase II cis-regulatory region sequence-specific DNA binding"/>
    <property type="evidence" value="ECO:0007669"/>
    <property type="project" value="TreeGrafter"/>
</dbReference>
<feature type="compositionally biased region" description="Low complexity" evidence="10">
    <location>
        <begin position="299"/>
        <end position="315"/>
    </location>
</feature>
<dbReference type="GO" id="GO:0007553">
    <property type="term" value="P:regulation of ecdysteroid metabolic process"/>
    <property type="evidence" value="ECO:0007669"/>
    <property type="project" value="UniProtKB-ARBA"/>
</dbReference>
<keyword evidence="2" id="KW-0479">Metal-binding</keyword>
<dbReference type="PANTHER" id="PTHR24082:SF473">
    <property type="entry name" value="ECDYSONE-INDUCED PROTEIN 75B, ISOFORM B"/>
    <property type="match status" value="1"/>
</dbReference>
<keyword evidence="9" id="KW-0539">Nucleus</keyword>
<dbReference type="FunFam" id="1.10.565.10:FF:000029">
    <property type="entry name" value="Ecdysone-induced protein 75B, isoform B"/>
    <property type="match status" value="1"/>
</dbReference>
<dbReference type="Proteomes" id="UP001219518">
    <property type="component" value="Unassembled WGS sequence"/>
</dbReference>
<evidence type="ECO:0000256" key="6">
    <source>
        <dbReference type="ARBA" id="ARBA00023125"/>
    </source>
</evidence>
<feature type="region of interest" description="Disordered" evidence="10">
    <location>
        <begin position="410"/>
        <end position="431"/>
    </location>
</feature>
<dbReference type="AlphaFoldDB" id="A0AAE1H3M9"/>
<evidence type="ECO:0000256" key="7">
    <source>
        <dbReference type="ARBA" id="ARBA00023163"/>
    </source>
</evidence>
<evidence type="ECO:0000313" key="12">
    <source>
        <dbReference type="EMBL" id="KAK3913948.1"/>
    </source>
</evidence>
<feature type="compositionally biased region" description="Pro residues" evidence="10">
    <location>
        <begin position="734"/>
        <end position="746"/>
    </location>
</feature>
<organism evidence="12 13">
    <name type="scientific">Frankliniella fusca</name>
    <dbReference type="NCBI Taxonomy" id="407009"/>
    <lineage>
        <taxon>Eukaryota</taxon>
        <taxon>Metazoa</taxon>
        <taxon>Ecdysozoa</taxon>
        <taxon>Arthropoda</taxon>
        <taxon>Hexapoda</taxon>
        <taxon>Insecta</taxon>
        <taxon>Pterygota</taxon>
        <taxon>Neoptera</taxon>
        <taxon>Paraneoptera</taxon>
        <taxon>Thysanoptera</taxon>
        <taxon>Terebrantia</taxon>
        <taxon>Thripoidea</taxon>
        <taxon>Thripidae</taxon>
        <taxon>Frankliniella</taxon>
    </lineage>
</organism>
<keyword evidence="6" id="KW-0238">DNA-binding</keyword>
<protein>
    <submittedName>
        <fullName evidence="12">Ecdysone-inducible protein E75</fullName>
    </submittedName>
</protein>
<accession>A0AAE1H3M9</accession>
<proteinExistence type="inferred from homology"/>
<gene>
    <name evidence="12" type="ORF">KUF71_023361</name>
</gene>
<dbReference type="EMBL" id="JAHWGI010000348">
    <property type="protein sequence ID" value="KAK3913948.1"/>
    <property type="molecule type" value="Genomic_DNA"/>
</dbReference>
<reference evidence="12" key="2">
    <citation type="journal article" date="2023" name="BMC Genomics">
        <title>Pest status, molecular evolution, and epigenetic factors derived from the genome assembly of Frankliniella fusca, a thysanopteran phytovirus vector.</title>
        <authorList>
            <person name="Catto M.A."/>
            <person name="Labadie P.E."/>
            <person name="Jacobson A.L."/>
            <person name="Kennedy G.G."/>
            <person name="Srinivasan R."/>
            <person name="Hunt B.G."/>
        </authorList>
    </citation>
    <scope>NUCLEOTIDE SEQUENCE</scope>
    <source>
        <strain evidence="12">PL_HMW_Pooled</strain>
    </source>
</reference>
<keyword evidence="8" id="KW-0675">Receptor</keyword>
<feature type="compositionally biased region" description="Low complexity" evidence="10">
    <location>
        <begin position="329"/>
        <end position="343"/>
    </location>
</feature>
<evidence type="ECO:0000313" key="13">
    <source>
        <dbReference type="Proteomes" id="UP001219518"/>
    </source>
</evidence>
<dbReference type="PANTHER" id="PTHR24082">
    <property type="entry name" value="NUCLEAR HORMONE RECEPTOR"/>
    <property type="match status" value="1"/>
</dbReference>
<evidence type="ECO:0000256" key="10">
    <source>
        <dbReference type="SAM" id="MobiDB-lite"/>
    </source>
</evidence>
<feature type="compositionally biased region" description="Low complexity" evidence="10">
    <location>
        <begin position="724"/>
        <end position="733"/>
    </location>
</feature>
<dbReference type="Gene3D" id="1.10.565.10">
    <property type="entry name" value="Retinoid X Receptor"/>
    <property type="match status" value="1"/>
</dbReference>
<dbReference type="GO" id="GO:0020037">
    <property type="term" value="F:heme binding"/>
    <property type="evidence" value="ECO:0007669"/>
    <property type="project" value="UniProtKB-ARBA"/>
</dbReference>
<comment type="similarity">
    <text evidence="1">Belongs to the nuclear hormone receptor family. NR1 subfamily.</text>
</comment>
<feature type="region of interest" description="Disordered" evidence="10">
    <location>
        <begin position="724"/>
        <end position="755"/>
    </location>
</feature>
<reference evidence="12" key="1">
    <citation type="submission" date="2021-07" db="EMBL/GenBank/DDBJ databases">
        <authorList>
            <person name="Catto M.A."/>
            <person name="Jacobson A."/>
            <person name="Kennedy G."/>
            <person name="Labadie P."/>
            <person name="Hunt B.G."/>
            <person name="Srinivasan R."/>
        </authorList>
    </citation>
    <scope>NUCLEOTIDE SEQUENCE</scope>
    <source>
        <strain evidence="12">PL_HMW_Pooled</strain>
        <tissue evidence="12">Head</tissue>
    </source>
</reference>
<dbReference type="SUPFAM" id="SSF48508">
    <property type="entry name" value="Nuclear receptor ligand-binding domain"/>
    <property type="match status" value="1"/>
</dbReference>
<dbReference type="GO" id="GO:0018990">
    <property type="term" value="P:ecdysis, chitin-based cuticle"/>
    <property type="evidence" value="ECO:0007669"/>
    <property type="project" value="UniProtKB-ARBA"/>
</dbReference>
<keyword evidence="4" id="KW-0862">Zinc</keyword>
<dbReference type="SMART" id="SM00430">
    <property type="entry name" value="HOLI"/>
    <property type="match status" value="1"/>
</dbReference>
<dbReference type="PROSITE" id="PS51843">
    <property type="entry name" value="NR_LBD"/>
    <property type="match status" value="1"/>
</dbReference>
<dbReference type="Pfam" id="PF00104">
    <property type="entry name" value="Hormone_recep"/>
    <property type="match status" value="1"/>
</dbReference>
<dbReference type="InterPro" id="IPR001728">
    <property type="entry name" value="ThyrH_rcpt"/>
</dbReference>
<dbReference type="GO" id="GO:0004879">
    <property type="term" value="F:nuclear receptor activity"/>
    <property type="evidence" value="ECO:0007669"/>
    <property type="project" value="InterPro"/>
</dbReference>
<keyword evidence="13" id="KW-1185">Reference proteome</keyword>
<keyword evidence="7" id="KW-0804">Transcription</keyword>
<dbReference type="PRINTS" id="PR00398">
    <property type="entry name" value="STRDHORMONER"/>
</dbReference>
<feature type="region of interest" description="Disordered" evidence="10">
    <location>
        <begin position="298"/>
        <end position="395"/>
    </location>
</feature>
<feature type="domain" description="NR LBD" evidence="11">
    <location>
        <begin position="59"/>
        <end position="313"/>
    </location>
</feature>
<feature type="region of interest" description="Disordered" evidence="10">
    <location>
        <begin position="449"/>
        <end position="504"/>
    </location>
</feature>